<proteinExistence type="inferred from homology"/>
<dbReference type="CDD" id="cd06848">
    <property type="entry name" value="GCS_H"/>
    <property type="match status" value="1"/>
</dbReference>
<comment type="subunit">
    <text evidence="3">The glycine cleavage system is composed of four proteins: P, T, L and H.</text>
</comment>
<dbReference type="InterPro" id="IPR033753">
    <property type="entry name" value="GCV_H/Fam206"/>
</dbReference>
<dbReference type="AlphaFoldDB" id="A0A3N0CGN6"/>
<dbReference type="InterPro" id="IPR000089">
    <property type="entry name" value="Biotin_lipoyl"/>
</dbReference>
<evidence type="ECO:0000256" key="4">
    <source>
        <dbReference type="PIRSR" id="PIRSR617453-50"/>
    </source>
</evidence>
<dbReference type="GO" id="GO:0019464">
    <property type="term" value="P:glycine decarboxylation via glycine cleavage system"/>
    <property type="evidence" value="ECO:0007669"/>
    <property type="project" value="UniProtKB-UniRule"/>
</dbReference>
<name>A0A3N0CGN6_9ACTN</name>
<accession>A0A3N0CGN6</accession>
<protein>
    <recommendedName>
        <fullName evidence="3">Glycine cleavage system H protein</fullName>
    </recommendedName>
</protein>
<dbReference type="OrthoDB" id="9796712at2"/>
<dbReference type="Proteomes" id="UP000267128">
    <property type="component" value="Unassembled WGS sequence"/>
</dbReference>
<evidence type="ECO:0000313" key="6">
    <source>
        <dbReference type="EMBL" id="RNL62598.1"/>
    </source>
</evidence>
<evidence type="ECO:0000256" key="3">
    <source>
        <dbReference type="HAMAP-Rule" id="MF_00272"/>
    </source>
</evidence>
<reference evidence="6 7" key="1">
    <citation type="submission" date="2018-11" db="EMBL/GenBank/DDBJ databases">
        <authorList>
            <person name="Li F."/>
        </authorList>
    </citation>
    <scope>NUCLEOTIDE SEQUENCE [LARGE SCALE GENOMIC DNA]</scope>
    <source>
        <strain evidence="6 7">Gsoil 097</strain>
    </source>
</reference>
<comment type="function">
    <text evidence="3">The glycine cleavage system catalyzes the degradation of glycine. The H protein shuttles the methylamine group of glycine from the P protein to the T protein.</text>
</comment>
<dbReference type="InterPro" id="IPR011053">
    <property type="entry name" value="Single_hybrid_motif"/>
</dbReference>
<feature type="modified residue" description="N6-lipoyllysine" evidence="3 4">
    <location>
        <position position="64"/>
    </location>
</feature>
<gene>
    <name evidence="3 6" type="primary">gcvH</name>
    <name evidence="6" type="ORF">EFK50_12610</name>
</gene>
<dbReference type="GO" id="GO:0009249">
    <property type="term" value="P:protein lipoylation"/>
    <property type="evidence" value="ECO:0007669"/>
    <property type="project" value="TreeGrafter"/>
</dbReference>
<dbReference type="PROSITE" id="PS00189">
    <property type="entry name" value="LIPOYL"/>
    <property type="match status" value="1"/>
</dbReference>
<dbReference type="InterPro" id="IPR002930">
    <property type="entry name" value="GCV_H"/>
</dbReference>
<dbReference type="GO" id="GO:0005960">
    <property type="term" value="C:glycine cleavage complex"/>
    <property type="evidence" value="ECO:0007669"/>
    <property type="project" value="InterPro"/>
</dbReference>
<evidence type="ECO:0000259" key="5">
    <source>
        <dbReference type="PROSITE" id="PS50968"/>
    </source>
</evidence>
<comment type="cofactor">
    <cofactor evidence="3">
        <name>(R)-lipoate</name>
        <dbReference type="ChEBI" id="CHEBI:83088"/>
    </cofactor>
    <text evidence="3">Binds 1 lipoyl cofactor covalently.</text>
</comment>
<dbReference type="Gene3D" id="2.40.50.100">
    <property type="match status" value="1"/>
</dbReference>
<organism evidence="6 7">
    <name type="scientific">Nocardioides marmoriginsengisoli</name>
    <dbReference type="NCBI Taxonomy" id="661483"/>
    <lineage>
        <taxon>Bacteria</taxon>
        <taxon>Bacillati</taxon>
        <taxon>Actinomycetota</taxon>
        <taxon>Actinomycetes</taxon>
        <taxon>Propionibacteriales</taxon>
        <taxon>Nocardioidaceae</taxon>
        <taxon>Nocardioides</taxon>
    </lineage>
</organism>
<keyword evidence="2 3" id="KW-0450">Lipoyl</keyword>
<evidence type="ECO:0000256" key="2">
    <source>
        <dbReference type="ARBA" id="ARBA00022823"/>
    </source>
</evidence>
<dbReference type="GO" id="GO:0005829">
    <property type="term" value="C:cytosol"/>
    <property type="evidence" value="ECO:0007669"/>
    <property type="project" value="TreeGrafter"/>
</dbReference>
<dbReference type="EMBL" id="RJSE01000007">
    <property type="protein sequence ID" value="RNL62598.1"/>
    <property type="molecule type" value="Genomic_DNA"/>
</dbReference>
<feature type="domain" description="Lipoyl-binding" evidence="5">
    <location>
        <begin position="23"/>
        <end position="105"/>
    </location>
</feature>
<comment type="caution">
    <text evidence="6">The sequence shown here is derived from an EMBL/GenBank/DDBJ whole genome shotgun (WGS) entry which is preliminary data.</text>
</comment>
<dbReference type="Pfam" id="PF01597">
    <property type="entry name" value="GCV_H"/>
    <property type="match status" value="1"/>
</dbReference>
<dbReference type="InterPro" id="IPR017453">
    <property type="entry name" value="GCV_H_sub"/>
</dbReference>
<dbReference type="RefSeq" id="WP_123227894.1">
    <property type="nucleotide sequence ID" value="NZ_RJSE01000007.1"/>
</dbReference>
<keyword evidence="7" id="KW-1185">Reference proteome</keyword>
<dbReference type="InterPro" id="IPR003016">
    <property type="entry name" value="2-oxoA_DH_lipoyl-BS"/>
</dbReference>
<dbReference type="NCBIfam" id="NF002270">
    <property type="entry name" value="PRK01202.1"/>
    <property type="match status" value="1"/>
</dbReference>
<evidence type="ECO:0000313" key="7">
    <source>
        <dbReference type="Proteomes" id="UP000267128"/>
    </source>
</evidence>
<sequence>MAPSPADLKYTAEHEWLDVDGTRARVGITRFAADALGDIVFVELPEVGALVTTGSTCGELESTKSVNELFAPADGEVVAVNHAAQEDPGLVNSDPYGAGWLFELRISRADGLLDAAAYDSHVGER</sequence>
<dbReference type="PROSITE" id="PS50968">
    <property type="entry name" value="BIOTINYL_LIPOYL"/>
    <property type="match status" value="1"/>
</dbReference>
<evidence type="ECO:0000256" key="1">
    <source>
        <dbReference type="ARBA" id="ARBA00009249"/>
    </source>
</evidence>
<comment type="similarity">
    <text evidence="1 3">Belongs to the GcvH family.</text>
</comment>
<dbReference type="NCBIfam" id="TIGR00527">
    <property type="entry name" value="gcvH"/>
    <property type="match status" value="1"/>
</dbReference>
<dbReference type="PANTHER" id="PTHR11715:SF3">
    <property type="entry name" value="GLYCINE CLEAVAGE SYSTEM H PROTEIN-RELATED"/>
    <property type="match status" value="1"/>
</dbReference>
<dbReference type="PANTHER" id="PTHR11715">
    <property type="entry name" value="GLYCINE CLEAVAGE SYSTEM H PROTEIN"/>
    <property type="match status" value="1"/>
</dbReference>
<dbReference type="SUPFAM" id="SSF51230">
    <property type="entry name" value="Single hybrid motif"/>
    <property type="match status" value="1"/>
</dbReference>
<dbReference type="HAMAP" id="MF_00272">
    <property type="entry name" value="GcvH"/>
    <property type="match status" value="1"/>
</dbReference>